<dbReference type="GO" id="GO:0004156">
    <property type="term" value="F:dihydropteroate synthase activity"/>
    <property type="evidence" value="ECO:0007669"/>
    <property type="project" value="UniProtKB-EC"/>
</dbReference>
<evidence type="ECO:0000256" key="13">
    <source>
        <dbReference type="ARBA" id="ARBA00022909"/>
    </source>
</evidence>
<evidence type="ECO:0000256" key="2">
    <source>
        <dbReference type="ARBA" id="ARBA00000198"/>
    </source>
</evidence>
<dbReference type="GO" id="GO:0046872">
    <property type="term" value="F:metal ion binding"/>
    <property type="evidence" value="ECO:0007669"/>
    <property type="project" value="UniProtKB-KW"/>
</dbReference>
<dbReference type="SUPFAM" id="SSF55083">
    <property type="entry name" value="6-hydroxymethyl-7,8-dihydropterin pyrophosphokinase, HPPK"/>
    <property type="match status" value="1"/>
</dbReference>
<evidence type="ECO:0000256" key="1">
    <source>
        <dbReference type="ARBA" id="ARBA00000012"/>
    </source>
</evidence>
<keyword evidence="7" id="KW-0808">Transferase</keyword>
<comment type="cofactor">
    <cofactor evidence="3">
        <name>Mg(2+)</name>
        <dbReference type="ChEBI" id="CHEBI:18420"/>
    </cofactor>
</comment>
<comment type="pathway">
    <text evidence="4">Cofactor biosynthesis; tetrahydrofolate biosynthesis; 7,8-dihydrofolate from 2-amino-4-hydroxy-6-hydroxymethyl-7,8-dihydropteridine diphosphate and 4-aminobenzoate: step 1/2.</text>
</comment>
<evidence type="ECO:0000313" key="17">
    <source>
        <dbReference type="EMBL" id="KAL2641407.1"/>
    </source>
</evidence>
<dbReference type="Gene3D" id="3.30.70.560">
    <property type="entry name" value="7,8-Dihydro-6-hydroxymethylpterin-pyrophosphokinase HPPK"/>
    <property type="match status" value="1"/>
</dbReference>
<dbReference type="InterPro" id="IPR011005">
    <property type="entry name" value="Dihydropteroate_synth-like_sf"/>
</dbReference>
<feature type="domain" description="Pterin-binding" evidence="16">
    <location>
        <begin position="280"/>
        <end position="548"/>
    </location>
</feature>
<evidence type="ECO:0000256" key="9">
    <source>
        <dbReference type="ARBA" id="ARBA00022741"/>
    </source>
</evidence>
<dbReference type="Gene3D" id="3.20.20.20">
    <property type="entry name" value="Dihydropteroate synthase-like"/>
    <property type="match status" value="1"/>
</dbReference>
<keyword evidence="14" id="KW-0511">Multifunctional enzyme</keyword>
<dbReference type="Pfam" id="PF00809">
    <property type="entry name" value="Pterin_bind"/>
    <property type="match status" value="1"/>
</dbReference>
<evidence type="ECO:0000256" key="8">
    <source>
        <dbReference type="ARBA" id="ARBA00022723"/>
    </source>
</evidence>
<evidence type="ECO:0000256" key="11">
    <source>
        <dbReference type="ARBA" id="ARBA00022840"/>
    </source>
</evidence>
<evidence type="ECO:0000256" key="15">
    <source>
        <dbReference type="SAM" id="MobiDB-lite"/>
    </source>
</evidence>
<reference evidence="17 18" key="1">
    <citation type="submission" date="2024-09" db="EMBL/GenBank/DDBJ databases">
        <title>Chromosome-scale assembly of Riccia fluitans.</title>
        <authorList>
            <person name="Paukszto L."/>
            <person name="Sawicki J."/>
            <person name="Karawczyk K."/>
            <person name="Piernik-Szablinska J."/>
            <person name="Szczecinska M."/>
            <person name="Mazdziarz M."/>
        </authorList>
    </citation>
    <scope>NUCLEOTIDE SEQUENCE [LARGE SCALE GENOMIC DNA]</scope>
    <source>
        <strain evidence="17">Rf_01</strain>
        <tissue evidence="17">Aerial parts of the thallus</tissue>
    </source>
</reference>
<dbReference type="Pfam" id="PF01288">
    <property type="entry name" value="HPPK"/>
    <property type="match status" value="1"/>
</dbReference>
<dbReference type="InterPro" id="IPR045031">
    <property type="entry name" value="DHP_synth-like"/>
</dbReference>
<dbReference type="CDD" id="cd00739">
    <property type="entry name" value="DHPS"/>
    <property type="match status" value="1"/>
</dbReference>
<evidence type="ECO:0000256" key="5">
    <source>
        <dbReference type="ARBA" id="ARBA00005051"/>
    </source>
</evidence>
<keyword evidence="13" id="KW-0289">Folate biosynthesis</keyword>
<comment type="caution">
    <text evidence="17">The sequence shown here is derived from an EMBL/GenBank/DDBJ whole genome shotgun (WGS) entry which is preliminary data.</text>
</comment>
<comment type="pathway">
    <text evidence="5">Cofactor biosynthesis; tetrahydrofolate biosynthesis; 2-amino-4-hydroxy-6-hydroxymethyl-7,8-dihydropteridine diphosphate from 7,8-dihydroneopterin triphosphate: step 4/4.</text>
</comment>
<evidence type="ECO:0000256" key="12">
    <source>
        <dbReference type="ARBA" id="ARBA00022842"/>
    </source>
</evidence>
<keyword evidence="10" id="KW-0418">Kinase</keyword>
<accession>A0ABD1Z3T9</accession>
<keyword evidence="8" id="KW-0479">Metal-binding</keyword>
<organism evidence="17 18">
    <name type="scientific">Riccia fluitans</name>
    <dbReference type="NCBI Taxonomy" id="41844"/>
    <lineage>
        <taxon>Eukaryota</taxon>
        <taxon>Viridiplantae</taxon>
        <taxon>Streptophyta</taxon>
        <taxon>Embryophyta</taxon>
        <taxon>Marchantiophyta</taxon>
        <taxon>Marchantiopsida</taxon>
        <taxon>Marchantiidae</taxon>
        <taxon>Marchantiales</taxon>
        <taxon>Ricciaceae</taxon>
        <taxon>Riccia</taxon>
    </lineage>
</organism>
<comment type="catalytic activity">
    <reaction evidence="2">
        <text>6-hydroxymethyl-7,8-dihydropterin + ATP = (7,8-dihydropterin-6-yl)methyl diphosphate + AMP + H(+)</text>
        <dbReference type="Rhea" id="RHEA:11412"/>
        <dbReference type="ChEBI" id="CHEBI:15378"/>
        <dbReference type="ChEBI" id="CHEBI:30616"/>
        <dbReference type="ChEBI" id="CHEBI:44841"/>
        <dbReference type="ChEBI" id="CHEBI:72950"/>
        <dbReference type="ChEBI" id="CHEBI:456215"/>
        <dbReference type="EC" id="2.7.6.3"/>
    </reaction>
</comment>
<evidence type="ECO:0000313" key="18">
    <source>
        <dbReference type="Proteomes" id="UP001605036"/>
    </source>
</evidence>
<dbReference type="GO" id="GO:0005524">
    <property type="term" value="F:ATP binding"/>
    <property type="evidence" value="ECO:0007669"/>
    <property type="project" value="UniProtKB-KW"/>
</dbReference>
<evidence type="ECO:0000256" key="7">
    <source>
        <dbReference type="ARBA" id="ARBA00022679"/>
    </source>
</evidence>
<evidence type="ECO:0000256" key="10">
    <source>
        <dbReference type="ARBA" id="ARBA00022777"/>
    </source>
</evidence>
<keyword evidence="12" id="KW-0460">Magnesium</keyword>
<keyword evidence="11" id="KW-0067">ATP-binding</keyword>
<dbReference type="PROSITE" id="PS00794">
    <property type="entry name" value="HPPK"/>
    <property type="match status" value="1"/>
</dbReference>
<feature type="region of interest" description="Disordered" evidence="15">
    <location>
        <begin position="52"/>
        <end position="83"/>
    </location>
</feature>
<dbReference type="NCBIfam" id="TIGR01498">
    <property type="entry name" value="folK"/>
    <property type="match status" value="1"/>
</dbReference>
<dbReference type="Proteomes" id="UP001605036">
    <property type="component" value="Unassembled WGS sequence"/>
</dbReference>
<feature type="compositionally biased region" description="Polar residues" evidence="15">
    <location>
        <begin position="56"/>
        <end position="67"/>
    </location>
</feature>
<dbReference type="PANTHER" id="PTHR20941">
    <property type="entry name" value="FOLATE SYNTHESIS PROTEINS"/>
    <property type="match status" value="1"/>
</dbReference>
<dbReference type="FunFam" id="3.20.20.20:FF:000006">
    <property type="entry name" value="Dihydropteroate synthase"/>
    <property type="match status" value="1"/>
</dbReference>
<dbReference type="CDD" id="cd00483">
    <property type="entry name" value="HPPK"/>
    <property type="match status" value="1"/>
</dbReference>
<dbReference type="PANTHER" id="PTHR20941:SF1">
    <property type="entry name" value="FOLIC ACID SYNTHESIS PROTEIN FOL1"/>
    <property type="match status" value="1"/>
</dbReference>
<evidence type="ECO:0000256" key="4">
    <source>
        <dbReference type="ARBA" id="ARBA00004763"/>
    </source>
</evidence>
<dbReference type="InterPro" id="IPR035907">
    <property type="entry name" value="Hppk_sf"/>
</dbReference>
<keyword evidence="9" id="KW-0547">Nucleotide-binding</keyword>
<dbReference type="InterPro" id="IPR000550">
    <property type="entry name" value="Hppk"/>
</dbReference>
<dbReference type="InterPro" id="IPR006390">
    <property type="entry name" value="DHP_synth_dom"/>
</dbReference>
<evidence type="ECO:0000256" key="14">
    <source>
        <dbReference type="ARBA" id="ARBA00023268"/>
    </source>
</evidence>
<dbReference type="GO" id="GO:0016301">
    <property type="term" value="F:kinase activity"/>
    <property type="evidence" value="ECO:0007669"/>
    <property type="project" value="UniProtKB-KW"/>
</dbReference>
<evidence type="ECO:0000259" key="16">
    <source>
        <dbReference type="PROSITE" id="PS50972"/>
    </source>
</evidence>
<gene>
    <name evidence="17" type="ORF">R1flu_008994</name>
</gene>
<proteinExistence type="inferred from homology"/>
<keyword evidence="18" id="KW-1185">Reference proteome</keyword>
<protein>
    <recommendedName>
        <fullName evidence="16">Pterin-binding domain-containing protein</fullName>
    </recommendedName>
</protein>
<dbReference type="PROSITE" id="PS50972">
    <property type="entry name" value="PTERIN_BINDING"/>
    <property type="match status" value="1"/>
</dbReference>
<dbReference type="InterPro" id="IPR000489">
    <property type="entry name" value="Pterin-binding_dom"/>
</dbReference>
<evidence type="ECO:0000256" key="6">
    <source>
        <dbReference type="ARBA" id="ARBA00009951"/>
    </source>
</evidence>
<dbReference type="AlphaFoldDB" id="A0ABD1Z3T9"/>
<evidence type="ECO:0000256" key="3">
    <source>
        <dbReference type="ARBA" id="ARBA00001946"/>
    </source>
</evidence>
<dbReference type="GO" id="GO:0046656">
    <property type="term" value="P:folic acid biosynthetic process"/>
    <property type="evidence" value="ECO:0007669"/>
    <property type="project" value="UniProtKB-KW"/>
</dbReference>
<dbReference type="NCBIfam" id="TIGR01496">
    <property type="entry name" value="DHPS"/>
    <property type="match status" value="1"/>
</dbReference>
<dbReference type="EMBL" id="JBHFFA010000002">
    <property type="protein sequence ID" value="KAL2641407.1"/>
    <property type="molecule type" value="Genomic_DNA"/>
</dbReference>
<comment type="catalytic activity">
    <reaction evidence="1">
        <text>(7,8-dihydropterin-6-yl)methyl diphosphate + 4-aminobenzoate = 7,8-dihydropteroate + diphosphate</text>
        <dbReference type="Rhea" id="RHEA:19949"/>
        <dbReference type="ChEBI" id="CHEBI:17836"/>
        <dbReference type="ChEBI" id="CHEBI:17839"/>
        <dbReference type="ChEBI" id="CHEBI:33019"/>
        <dbReference type="ChEBI" id="CHEBI:72950"/>
        <dbReference type="EC" id="2.5.1.15"/>
    </reaction>
</comment>
<comment type="similarity">
    <text evidence="6">In the C-terminal section; belongs to the DHPS family.</text>
</comment>
<sequence length="557" mass="60107">MWKTFPGLARAVYRRQRTGALPLPPGSSSRLSSATMASRPCQILHEGQARRYSGGAAQNHSNQSVASLDNGHISDESSQGNEVSITPQAEVEVVIAIGGNVDDRVGNFNRALEMLRTAGIRITGHSSLYESAAAYVTDQPPFLNSAVKASTRLDPEALLKQLKAIESDLGRIQGGVRYGPRPIDLDILYYGDLTLETDSLQIPHPRIAERPFVLAPLVDLLSPQTLEVNVGEWTKHPSIVSGEVQKAWNDRFGGETCVGKEGLKRVLPLGKSLWDWSGRTYIMGILNITPDSFSDGGSYLGANSAMEQVRKMVSDGADFIDLGAQSTRPGAKRLTTEEELDRLRPVLDALAEARGLEGVCLSVDTFDARVAEEAVSRGVHVVNDVSGGTLDSDMWSTVAKLGVPYIIMHMRGSPQTMQNKSNTQYSNVCSEVAVEVAARLRSAELAGIPSWRMITDPGIGFAKGLKQNVELMRHLPTFREELSRRNKAASNGPMLLGPSRKGFLGKLCGLAEGKDRDFASAAAFAIGVAGGANIIRAHNVRAAYDAVKVADAVYKTR</sequence>
<dbReference type="PROSITE" id="PS00792">
    <property type="entry name" value="DHPS_1"/>
    <property type="match status" value="1"/>
</dbReference>
<dbReference type="SUPFAM" id="SSF51717">
    <property type="entry name" value="Dihydropteroate synthetase-like"/>
    <property type="match status" value="1"/>
</dbReference>
<dbReference type="GO" id="GO:0003848">
    <property type="term" value="F:2-amino-4-hydroxy-6-hydroxymethyldihydropteridine diphosphokinase activity"/>
    <property type="evidence" value="ECO:0007669"/>
    <property type="project" value="UniProtKB-EC"/>
</dbReference>
<name>A0ABD1Z3T9_9MARC</name>